<comment type="caution">
    <text evidence="1">The sequence shown here is derived from an EMBL/GenBank/DDBJ whole genome shotgun (WGS) entry which is preliminary data.</text>
</comment>
<reference evidence="1 2" key="1">
    <citation type="submission" date="2020-05" db="EMBL/GenBank/DDBJ databases">
        <title>The draft genome sequence of Maribacter arenosus CAU 1321.</title>
        <authorList>
            <person name="Mu L."/>
        </authorList>
    </citation>
    <scope>NUCLEOTIDE SEQUENCE [LARGE SCALE GENOMIC DNA]</scope>
    <source>
        <strain evidence="1 2">CAU 1321</strain>
    </source>
</reference>
<dbReference type="Proteomes" id="UP000598350">
    <property type="component" value="Unassembled WGS sequence"/>
</dbReference>
<name>A0ABR7VBD8_9FLAO</name>
<sequence length="142" mass="16849">MKGATIKSSTKYTLLSNPKTELLLGAGLDVLHQESREWLDTIAFWKDETKFFGNILEKREVKESEYGKMLNYLDKIHENLFDYLTEDIKEHEKMLSRLEKGEKGIADGDYREEHKRLNESMVLFENDFREFKKMVFGYVKKL</sequence>
<evidence type="ECO:0000313" key="2">
    <source>
        <dbReference type="Proteomes" id="UP000598350"/>
    </source>
</evidence>
<organism evidence="1 2">
    <name type="scientific">Maribacter arenosus</name>
    <dbReference type="NCBI Taxonomy" id="1854708"/>
    <lineage>
        <taxon>Bacteria</taxon>
        <taxon>Pseudomonadati</taxon>
        <taxon>Bacteroidota</taxon>
        <taxon>Flavobacteriia</taxon>
        <taxon>Flavobacteriales</taxon>
        <taxon>Flavobacteriaceae</taxon>
        <taxon>Maribacter</taxon>
    </lineage>
</organism>
<dbReference type="RefSeq" id="WP_188313339.1">
    <property type="nucleotide sequence ID" value="NZ_JABTCG010000002.1"/>
</dbReference>
<accession>A0ABR7VBD8</accession>
<proteinExistence type="predicted"/>
<dbReference type="EMBL" id="JABTCG010000002">
    <property type="protein sequence ID" value="MBD0850201.1"/>
    <property type="molecule type" value="Genomic_DNA"/>
</dbReference>
<evidence type="ECO:0000313" key="1">
    <source>
        <dbReference type="EMBL" id="MBD0850201.1"/>
    </source>
</evidence>
<keyword evidence="2" id="KW-1185">Reference proteome</keyword>
<protein>
    <submittedName>
        <fullName evidence="1">Uncharacterized protein</fullName>
    </submittedName>
</protein>
<gene>
    <name evidence="1" type="ORF">HPE63_05920</name>
</gene>